<evidence type="ECO:0000256" key="2">
    <source>
        <dbReference type="ARBA" id="ARBA00023002"/>
    </source>
</evidence>
<dbReference type="SUPFAM" id="SSF89733">
    <property type="entry name" value="L-sulfolactate dehydrogenase-like"/>
    <property type="match status" value="1"/>
</dbReference>
<dbReference type="InterPro" id="IPR043143">
    <property type="entry name" value="Mal/L-sulf/L-lact_DH-like_NADP"/>
</dbReference>
<gene>
    <name evidence="3" type="ORF">GCM10011322_12930</name>
</gene>
<comment type="similarity">
    <text evidence="1">Belongs to the LDH2/MDH2 oxidoreductase family.</text>
</comment>
<dbReference type="InterPro" id="IPR043144">
    <property type="entry name" value="Mal/L-sulf/L-lact_DH-like_ah"/>
</dbReference>
<reference evidence="3 4" key="1">
    <citation type="journal article" date="2014" name="Int. J. Syst. Evol. Microbiol.">
        <title>Complete genome sequence of Corynebacterium casei LMG S-19264T (=DSM 44701T), isolated from a smear-ripened cheese.</title>
        <authorList>
            <consortium name="US DOE Joint Genome Institute (JGI-PGF)"/>
            <person name="Walter F."/>
            <person name="Albersmeier A."/>
            <person name="Kalinowski J."/>
            <person name="Ruckert C."/>
        </authorList>
    </citation>
    <scope>NUCLEOTIDE SEQUENCE [LARGE SCALE GENOMIC DNA]</scope>
    <source>
        <strain evidence="3 4">CGMCC 1.9161</strain>
    </source>
</reference>
<dbReference type="EMBL" id="BMMF01000003">
    <property type="protein sequence ID" value="GGK27809.1"/>
    <property type="molecule type" value="Genomic_DNA"/>
</dbReference>
<dbReference type="InterPro" id="IPR036111">
    <property type="entry name" value="Mal/L-sulfo/L-lacto_DH-like_sf"/>
</dbReference>
<protein>
    <submittedName>
        <fullName evidence="3">Malate dehydrogenase</fullName>
    </submittedName>
</protein>
<comment type="caution">
    <text evidence="3">The sequence shown here is derived from an EMBL/GenBank/DDBJ whole genome shotgun (WGS) entry which is preliminary data.</text>
</comment>
<organism evidence="3 4">
    <name type="scientific">Salinarimonas ramus</name>
    <dbReference type="NCBI Taxonomy" id="690164"/>
    <lineage>
        <taxon>Bacteria</taxon>
        <taxon>Pseudomonadati</taxon>
        <taxon>Pseudomonadota</taxon>
        <taxon>Alphaproteobacteria</taxon>
        <taxon>Hyphomicrobiales</taxon>
        <taxon>Salinarimonadaceae</taxon>
        <taxon>Salinarimonas</taxon>
    </lineage>
</organism>
<keyword evidence="2" id="KW-0560">Oxidoreductase</keyword>
<accession>A0A917V2Y9</accession>
<dbReference type="GO" id="GO:0016491">
    <property type="term" value="F:oxidoreductase activity"/>
    <property type="evidence" value="ECO:0007669"/>
    <property type="project" value="UniProtKB-KW"/>
</dbReference>
<dbReference type="AlphaFoldDB" id="A0A917V2Y9"/>
<dbReference type="Proteomes" id="UP000600449">
    <property type="component" value="Unassembled WGS sequence"/>
</dbReference>
<name>A0A917V2Y9_9HYPH</name>
<dbReference type="PANTHER" id="PTHR11091">
    <property type="entry name" value="OXIDOREDUCTASE-RELATED"/>
    <property type="match status" value="1"/>
</dbReference>
<proteinExistence type="inferred from homology"/>
<evidence type="ECO:0000313" key="4">
    <source>
        <dbReference type="Proteomes" id="UP000600449"/>
    </source>
</evidence>
<dbReference type="Gene3D" id="3.30.1370.60">
    <property type="entry name" value="Hypothetical oxidoreductase yiak, domain 2"/>
    <property type="match status" value="1"/>
</dbReference>
<dbReference type="PANTHER" id="PTHR11091:SF0">
    <property type="entry name" value="MALATE DEHYDROGENASE"/>
    <property type="match status" value="1"/>
</dbReference>
<keyword evidence="4" id="KW-1185">Reference proteome</keyword>
<sequence length="384" mass="39451">MSASAGTTAAGPVLHGAASREADRAGAREAILVPAPRLHRQLEALFTAWCGPAHATASADALVEADLMGIDSHGITLVTLYEELVAKSMIARDADIRVVQDLGAIAVLDAGGGFGHAPATRAMDLACERAAAFGVGAVAVRGSNHFGAAGVYALRAARAGMIGLVTSAVHAASIVPVFGRAPRLGTNPIAFAAPGADGAPFLLDIATSTIAIGKLKLAAREGRRLPDGWALDADGRPQHDPEAALRDRLMTPLGGSREMGGHKGYGLAAMVEVLSTLLAGASYAPLRDRGAPRYDVGHLCLALSPEAFRGPNAFGPDLDAFLACLRETPPAADAARVLAPGDPEHAMRARREREGIPIPRSLVAAVKAVAEARGAGFHLEDPDT</sequence>
<dbReference type="Gene3D" id="1.10.1530.10">
    <property type="match status" value="1"/>
</dbReference>
<evidence type="ECO:0000313" key="3">
    <source>
        <dbReference type="EMBL" id="GGK27809.1"/>
    </source>
</evidence>
<evidence type="ECO:0000256" key="1">
    <source>
        <dbReference type="ARBA" id="ARBA00006056"/>
    </source>
</evidence>
<dbReference type="RefSeq" id="WP_188910831.1">
    <property type="nucleotide sequence ID" value="NZ_BMMF01000003.1"/>
</dbReference>
<dbReference type="Pfam" id="PF02615">
    <property type="entry name" value="Ldh_2"/>
    <property type="match status" value="1"/>
</dbReference>
<dbReference type="InterPro" id="IPR003767">
    <property type="entry name" value="Malate/L-lactate_DH-like"/>
</dbReference>